<dbReference type="GO" id="GO:0005886">
    <property type="term" value="C:plasma membrane"/>
    <property type="evidence" value="ECO:0007669"/>
    <property type="project" value="UniProtKB-SubCell"/>
</dbReference>
<feature type="transmembrane region" description="Helical" evidence="6">
    <location>
        <begin position="351"/>
        <end position="373"/>
    </location>
</feature>
<feature type="transmembrane region" description="Helical" evidence="6">
    <location>
        <begin position="379"/>
        <end position="399"/>
    </location>
</feature>
<feature type="transmembrane region" description="Helical" evidence="6">
    <location>
        <begin position="145"/>
        <end position="165"/>
    </location>
</feature>
<feature type="transmembrane region" description="Helical" evidence="6">
    <location>
        <begin position="84"/>
        <end position="107"/>
    </location>
</feature>
<organism evidence="7 8">
    <name type="scientific">Sphingobium fuliginis (strain ATCC 27551)</name>
    <dbReference type="NCBI Taxonomy" id="336203"/>
    <lineage>
        <taxon>Bacteria</taxon>
        <taxon>Pseudomonadati</taxon>
        <taxon>Pseudomonadota</taxon>
        <taxon>Alphaproteobacteria</taxon>
        <taxon>Sphingomonadales</taxon>
        <taxon>Sphingomonadaceae</taxon>
        <taxon>Sphingobium</taxon>
    </lineage>
</organism>
<evidence type="ECO:0008006" key="9">
    <source>
        <dbReference type="Google" id="ProtNLM"/>
    </source>
</evidence>
<reference evidence="7 8" key="2">
    <citation type="journal article" date="2013" name="Environ. Sci. Technol.">
        <title>The 4-tert-butylphenol-utilizing bacterium Sphingobium fuliginis OMI can degrade bisphenols via phenolic ring hydroxylation and meta-cleavage pathway.</title>
        <authorList>
            <person name="Ogata Y."/>
            <person name="Goda S."/>
            <person name="Toyama T."/>
            <person name="Sei K."/>
            <person name="Ike M."/>
        </authorList>
    </citation>
    <scope>NUCLEOTIDE SEQUENCE [LARGE SCALE GENOMIC DNA]</scope>
    <source>
        <strain evidence="7 8">OMI</strain>
    </source>
</reference>
<comment type="subcellular location">
    <subcellularLocation>
        <location evidence="1">Cell membrane</location>
        <topology evidence="1">Multi-pass membrane protein</topology>
    </subcellularLocation>
</comment>
<protein>
    <recommendedName>
        <fullName evidence="9">Polysaccharide biosynthesis protein</fullName>
    </recommendedName>
</protein>
<feature type="transmembrane region" description="Helical" evidence="6">
    <location>
        <begin position="312"/>
        <end position="330"/>
    </location>
</feature>
<evidence type="ECO:0000313" key="7">
    <source>
        <dbReference type="EMBL" id="GAY23626.1"/>
    </source>
</evidence>
<dbReference type="AlphaFoldDB" id="A0A292ZL44"/>
<evidence type="ECO:0000256" key="5">
    <source>
        <dbReference type="ARBA" id="ARBA00023136"/>
    </source>
</evidence>
<feature type="transmembrane region" description="Helical" evidence="6">
    <location>
        <begin position="240"/>
        <end position="265"/>
    </location>
</feature>
<proteinExistence type="predicted"/>
<evidence type="ECO:0000313" key="8">
    <source>
        <dbReference type="Proteomes" id="UP000221538"/>
    </source>
</evidence>
<dbReference type="Proteomes" id="UP000221538">
    <property type="component" value="Unassembled WGS sequence"/>
</dbReference>
<dbReference type="PANTHER" id="PTHR30250:SF11">
    <property type="entry name" value="O-ANTIGEN TRANSPORTER-RELATED"/>
    <property type="match status" value="1"/>
</dbReference>
<name>A0A292ZL44_SPHSA</name>
<keyword evidence="3 6" id="KW-0812">Transmembrane</keyword>
<feature type="transmembrane region" description="Helical" evidence="6">
    <location>
        <begin position="113"/>
        <end position="133"/>
    </location>
</feature>
<accession>A0A292ZL44</accession>
<evidence type="ECO:0000256" key="3">
    <source>
        <dbReference type="ARBA" id="ARBA00022692"/>
    </source>
</evidence>
<evidence type="ECO:0000256" key="6">
    <source>
        <dbReference type="SAM" id="Phobius"/>
    </source>
</evidence>
<keyword evidence="5 6" id="KW-0472">Membrane</keyword>
<dbReference type="EMBL" id="BEWI01000032">
    <property type="protein sequence ID" value="GAY23626.1"/>
    <property type="molecule type" value="Genomic_DNA"/>
</dbReference>
<feature type="transmembrane region" description="Helical" evidence="6">
    <location>
        <begin position="211"/>
        <end position="234"/>
    </location>
</feature>
<sequence>MTAVGASARATNKAASSLFAALGFGLSGAAFTLGMLLLARELPVEAYGRFTLAVALFNIFGLLTPLGVDQLFLRGPMRAGKGLLAFLILSGLVVGGLVGMAAGLLGGLHPAEAWLTALAIAGGGLVAATSTGLRARAVPGVSMLLAISASFVLLLAGTAAVAFGLKDGTAPLAIFAAGNIVFGAIGWGLLRRRAKDGDAVHLARRWREAGSMLGLVALGTVSLQVERIIIPIPLDLKELALFGVLASVAIFPFRLLASGVGFTLAPRLIGAQRARRQAVVLAEARPLLAVIVVATAGLVACGPWIAAMVTGGLYAIGPALILAACANGVGKVAMAFPRAMLTAAGSPADLVLLNGWGVVGLALTVCGALAGAACGITGLLWGATLGGAIPTLFTLHLAWRRLGKD</sequence>
<feature type="transmembrane region" description="Helical" evidence="6">
    <location>
        <begin position="286"/>
        <end position="306"/>
    </location>
</feature>
<comment type="caution">
    <text evidence="7">The sequence shown here is derived from an EMBL/GenBank/DDBJ whole genome shotgun (WGS) entry which is preliminary data.</text>
</comment>
<gene>
    <name evidence="7" type="ORF">SFOMI_4204</name>
</gene>
<dbReference type="RefSeq" id="WP_099186502.1">
    <property type="nucleotide sequence ID" value="NZ_BEWI01000032.1"/>
</dbReference>
<feature type="transmembrane region" description="Helical" evidence="6">
    <location>
        <begin position="171"/>
        <end position="190"/>
    </location>
</feature>
<keyword evidence="4 6" id="KW-1133">Transmembrane helix</keyword>
<keyword evidence="2" id="KW-1003">Cell membrane</keyword>
<evidence type="ECO:0000256" key="2">
    <source>
        <dbReference type="ARBA" id="ARBA00022475"/>
    </source>
</evidence>
<evidence type="ECO:0000256" key="1">
    <source>
        <dbReference type="ARBA" id="ARBA00004651"/>
    </source>
</evidence>
<dbReference type="InterPro" id="IPR050833">
    <property type="entry name" value="Poly_Biosynth_Transport"/>
</dbReference>
<dbReference type="PANTHER" id="PTHR30250">
    <property type="entry name" value="PST FAMILY PREDICTED COLANIC ACID TRANSPORTER"/>
    <property type="match status" value="1"/>
</dbReference>
<evidence type="ECO:0000256" key="4">
    <source>
        <dbReference type="ARBA" id="ARBA00022989"/>
    </source>
</evidence>
<feature type="transmembrane region" description="Helical" evidence="6">
    <location>
        <begin position="50"/>
        <end position="72"/>
    </location>
</feature>
<feature type="transmembrane region" description="Helical" evidence="6">
    <location>
        <begin position="18"/>
        <end position="38"/>
    </location>
</feature>
<reference evidence="7 8" key="1">
    <citation type="journal article" date="2013" name="Biodegradation">
        <title>Occurrence of 4-tert-butylphenol (4-t-BP) biodegradation in an aquatic sample caused by the presence of Spirodela polyrrhiza and isolation of a 4-t-BP-utilizing bacterium.</title>
        <authorList>
            <person name="Ogata Y."/>
            <person name="Toyama T."/>
            <person name="Yu N."/>
            <person name="Wang X."/>
            <person name="Sei K."/>
            <person name="Ike M."/>
        </authorList>
    </citation>
    <scope>NUCLEOTIDE SEQUENCE [LARGE SCALE GENOMIC DNA]</scope>
    <source>
        <strain evidence="7 8">OMI</strain>
    </source>
</reference>